<accession>Q8XPJ2</accession>
<evidence type="ECO:0000313" key="2">
    <source>
        <dbReference type="Proteomes" id="UP000001436"/>
    </source>
</evidence>
<geneLocation type="plasmid" evidence="2">
    <name>megaplasmid Rsp</name>
</geneLocation>
<evidence type="ECO:0000313" key="1">
    <source>
        <dbReference type="EMBL" id="CAD18799.1"/>
    </source>
</evidence>
<protein>
    <submittedName>
        <fullName evidence="1">Uncharacterized protein</fullName>
    </submittedName>
</protein>
<dbReference type="AlphaFoldDB" id="Q8XPJ2"/>
<dbReference type="Proteomes" id="UP000001436">
    <property type="component" value="Plasmid pGMI1000MP"/>
</dbReference>
<organism evidence="1 2">
    <name type="scientific">Ralstonia nicotianae (strain ATCC BAA-1114 / GMI1000)</name>
    <name type="common">Ralstonia solanacearum</name>
    <dbReference type="NCBI Taxonomy" id="267608"/>
    <lineage>
        <taxon>Bacteria</taxon>
        <taxon>Pseudomonadati</taxon>
        <taxon>Pseudomonadota</taxon>
        <taxon>Betaproteobacteria</taxon>
        <taxon>Burkholderiales</taxon>
        <taxon>Burkholderiaceae</taxon>
        <taxon>Ralstonia</taxon>
        <taxon>Ralstonia solanacearum species complex</taxon>
    </lineage>
</organism>
<proteinExistence type="predicted"/>
<sequence length="21" mass="2191">MPALLDDGARVLLFPAIPLPA</sequence>
<reference evidence="1 2" key="1">
    <citation type="journal article" date="2002" name="Nature">
        <title>Genome sequence of the plant pathogen Ralstonia solanacearum.</title>
        <authorList>
            <person name="Salanoubat M."/>
            <person name="Genin S."/>
            <person name="Artiguenave F."/>
            <person name="Gouzy J."/>
            <person name="Mangenot S."/>
            <person name="Arlat M."/>
            <person name="Billault A."/>
            <person name="Brottier P."/>
            <person name="Camus J.C."/>
            <person name="Cattolico L."/>
            <person name="Chandler M."/>
            <person name="Choisne N."/>
            <person name="Claudel-Renard C."/>
            <person name="Cunnac S."/>
            <person name="Demange N."/>
            <person name="Gaspin C."/>
            <person name="Lavie M."/>
            <person name="Moisan A."/>
            <person name="Robert C."/>
            <person name="Saurin W."/>
            <person name="Schiex T."/>
            <person name="Siguier P."/>
            <person name="Thebault P."/>
            <person name="Whalen M."/>
            <person name="Wincker P."/>
            <person name="Levy M."/>
            <person name="Weissenbach J."/>
            <person name="Boucher C.A."/>
        </authorList>
    </citation>
    <scope>NUCLEOTIDE SEQUENCE [LARGE SCALE GENOMIC DNA]</scope>
    <source>
        <strain evidence="2">ATCC BAA-1114 / GMI1000</strain>
    </source>
</reference>
<dbReference type="HOGENOM" id="CLU_3426672_0_0_4"/>
<gene>
    <name evidence="1" type="ordered locus">RSp1648</name>
</gene>
<keyword evidence="2" id="KW-1185">Reference proteome</keyword>
<dbReference type="EMBL" id="AL646053">
    <property type="protein sequence ID" value="CAD18799.1"/>
    <property type="molecule type" value="Genomic_DNA"/>
</dbReference>
<dbReference type="KEGG" id="rso:RSp1648"/>
<name>Q8XPJ2_RALN1</name>
<dbReference type="EnsemblBacteria" id="CAD18799">
    <property type="protein sequence ID" value="CAD18799"/>
    <property type="gene ID" value="RSp1648"/>
</dbReference>